<evidence type="ECO:0000313" key="2">
    <source>
        <dbReference type="EMBL" id="CFE48813.1"/>
    </source>
</evidence>
<dbReference type="EMBL" id="CNFU01000333">
    <property type="protein sequence ID" value="CKR64033.1"/>
    <property type="molecule type" value="Genomic_DNA"/>
</dbReference>
<evidence type="ECO:0000313" key="8">
    <source>
        <dbReference type="EMBL" id="COW27376.1"/>
    </source>
</evidence>
<proteinExistence type="predicted"/>
<reference evidence="9 10" key="2">
    <citation type="submission" date="2015-03" db="EMBL/GenBank/DDBJ databases">
        <authorList>
            <consortium name="Pathogen Informatics"/>
        </authorList>
    </citation>
    <scope>NUCLEOTIDE SEQUENCE [LARGE SCALE GENOMIC DNA]</scope>
    <source>
        <strain evidence="5 15">Bir 185</strain>
        <strain evidence="4 14">Bir 187</strain>
        <strain evidence="3 11">C09601061</strain>
        <strain evidence="6 10">D00501624</strain>
        <strain evidence="2 12">H09601792</strain>
        <strain evidence="9">K00500041</strain>
        <strain evidence="8 13">P00601463</strain>
    </source>
</reference>
<reference evidence="7" key="1">
    <citation type="submission" date="2015-03" db="EMBL/GenBank/DDBJ databases">
        <authorList>
            <person name="Murphy D."/>
        </authorList>
    </citation>
    <scope>NUCLEOTIDE SEQUENCE [LARGE SCALE GENOMIC DNA]</scope>
    <source>
        <strain evidence="7">K00500041</strain>
    </source>
</reference>
<feature type="region of interest" description="Disordered" evidence="1">
    <location>
        <begin position="1"/>
        <end position="24"/>
    </location>
</feature>
<evidence type="ECO:0000256" key="1">
    <source>
        <dbReference type="SAM" id="MobiDB-lite"/>
    </source>
</evidence>
<dbReference type="Proteomes" id="UP000039217">
    <property type="component" value="Unassembled WGS sequence"/>
</dbReference>
<name>A0A0U0QPX9_MYCTX</name>
<dbReference type="EMBL" id="CQQC01000025">
    <property type="protein sequence ID" value="CNU14976.1"/>
    <property type="molecule type" value="Genomic_DNA"/>
</dbReference>
<dbReference type="EMBL" id="CNFT01000450">
    <property type="protein sequence ID" value="CKR71932.1"/>
    <property type="molecule type" value="Genomic_DNA"/>
</dbReference>
<evidence type="ECO:0000313" key="14">
    <source>
        <dbReference type="Proteomes" id="UP000049023"/>
    </source>
</evidence>
<dbReference type="EMBL" id="CSAE01000055">
    <property type="protein sequence ID" value="COV20299.1"/>
    <property type="molecule type" value="Genomic_DNA"/>
</dbReference>
<protein>
    <submittedName>
        <fullName evidence="7">Uncharacterized protein</fullName>
    </submittedName>
</protein>
<evidence type="ECO:0000313" key="3">
    <source>
        <dbReference type="EMBL" id="CFR93551.1"/>
    </source>
</evidence>
<evidence type="ECO:0000313" key="11">
    <source>
        <dbReference type="Proteomes" id="UP000046680"/>
    </source>
</evidence>
<accession>A0A0U0QPX9</accession>
<dbReference type="AlphaFoldDB" id="A0A0U0QPX9"/>
<evidence type="ECO:0000313" key="6">
    <source>
        <dbReference type="EMBL" id="CNU14976.1"/>
    </source>
</evidence>
<evidence type="ECO:0000313" key="4">
    <source>
        <dbReference type="EMBL" id="CKR64033.1"/>
    </source>
</evidence>
<feature type="compositionally biased region" description="Polar residues" evidence="1">
    <location>
        <begin position="1"/>
        <end position="10"/>
    </location>
</feature>
<evidence type="ECO:0000313" key="10">
    <source>
        <dbReference type="Proteomes" id="UP000039217"/>
    </source>
</evidence>
<organism evidence="7 9">
    <name type="scientific">Mycobacterium tuberculosis</name>
    <dbReference type="NCBI Taxonomy" id="1773"/>
    <lineage>
        <taxon>Bacteria</taxon>
        <taxon>Bacillati</taxon>
        <taxon>Actinomycetota</taxon>
        <taxon>Actinomycetes</taxon>
        <taxon>Mycobacteriales</taxon>
        <taxon>Mycobacteriaceae</taxon>
        <taxon>Mycobacterium</taxon>
        <taxon>Mycobacterium tuberculosis complex</taxon>
    </lineage>
</organism>
<dbReference type="EMBL" id="CHKL01000208">
    <property type="protein sequence ID" value="COW27376.1"/>
    <property type="molecule type" value="Genomic_DNA"/>
</dbReference>
<evidence type="ECO:0000313" key="12">
    <source>
        <dbReference type="Proteomes" id="UP000046947"/>
    </source>
</evidence>
<dbReference type="EMBL" id="CGCX01001370">
    <property type="protein sequence ID" value="CFR93551.1"/>
    <property type="molecule type" value="Genomic_DNA"/>
</dbReference>
<dbReference type="Proteomes" id="UP000046947">
    <property type="component" value="Unassembled WGS sequence"/>
</dbReference>
<dbReference type="Proteomes" id="UP000050164">
    <property type="component" value="Unassembled WGS sequence"/>
</dbReference>
<dbReference type="EMBL" id="CFOH01000148">
    <property type="protein sequence ID" value="CFE48813.1"/>
    <property type="molecule type" value="Genomic_DNA"/>
</dbReference>
<evidence type="ECO:0000313" key="5">
    <source>
        <dbReference type="EMBL" id="CKR71932.1"/>
    </source>
</evidence>
<evidence type="ECO:0000313" key="15">
    <source>
        <dbReference type="Proteomes" id="UP000050164"/>
    </source>
</evidence>
<evidence type="ECO:0000313" key="9">
    <source>
        <dbReference type="Proteomes" id="UP000038802"/>
    </source>
</evidence>
<dbReference type="Proteomes" id="UP000038802">
    <property type="component" value="Unassembled WGS sequence"/>
</dbReference>
<dbReference type="Proteomes" id="UP000046680">
    <property type="component" value="Unassembled WGS sequence"/>
</dbReference>
<evidence type="ECO:0000313" key="13">
    <source>
        <dbReference type="Proteomes" id="UP000048600"/>
    </source>
</evidence>
<dbReference type="Proteomes" id="UP000049023">
    <property type="component" value="Unassembled WGS sequence"/>
</dbReference>
<gene>
    <name evidence="3" type="ORF">ERS007657_03082</name>
    <name evidence="6" type="ORF">ERS007661_00156</name>
    <name evidence="2" type="ORF">ERS007688_01227</name>
    <name evidence="7" type="ORF">ERS007703_00806</name>
    <name evidence="8" type="ORF">ERS007741_02034</name>
    <name evidence="5" type="ORF">ERS027659_02062</name>
    <name evidence="4" type="ORF">ERS027661_01810</name>
</gene>
<evidence type="ECO:0000313" key="7">
    <source>
        <dbReference type="EMBL" id="COV20299.1"/>
    </source>
</evidence>
<sequence>MPACASQTGNCVDEGRSEPVVNTRGPASLGVWLERARTTPMLTAVDPPTSGSRSVS</sequence>
<dbReference type="Proteomes" id="UP000048600">
    <property type="component" value="Unassembled WGS sequence"/>
</dbReference>